<dbReference type="Proteomes" id="UP001516023">
    <property type="component" value="Unassembled WGS sequence"/>
</dbReference>
<dbReference type="Pfam" id="PF20710">
    <property type="entry name" value="DUF6824"/>
    <property type="match status" value="1"/>
</dbReference>
<evidence type="ECO:0000313" key="2">
    <source>
        <dbReference type="EMBL" id="KAL3785708.1"/>
    </source>
</evidence>
<feature type="domain" description="DUF6824" evidence="1">
    <location>
        <begin position="295"/>
        <end position="379"/>
    </location>
</feature>
<evidence type="ECO:0000259" key="1">
    <source>
        <dbReference type="Pfam" id="PF20710"/>
    </source>
</evidence>
<sequence>MNPLLFFSRFCGQSSLSPLNNCAVCKALASSSALTAENNTNSNSDNGISKTTSQWAFEYLQASTINMADWLYYTTSSWFVLPIIARMQDSNILNIKNNMNIIKPMAIKPSVMRIGTSSPHKGSSTRCDAMERRTHADVTEFNINKTTRRISSGSISPQPDLVDEPMVQPSVPLTLPWLYGKNVAPSRGAIEQDSPPPTLRRVDSKEWIKDYKNKKERIDKINFNNIFGGRNSDADNNEIPSLPPLNSTYEHLSERSVSPKYTPQMNYPIPSSPSSISSRASILSTLTTTEPAPEDVICGRGGKANSHPGNVTFRAEALKLRSWYESSSKSEKFTISNLLVDFVKERGGRFLKRDGENPGRWLECDGNDVRKKASQALREGKLKDLSKD</sequence>
<protein>
    <recommendedName>
        <fullName evidence="1">DUF6824 domain-containing protein</fullName>
    </recommendedName>
</protein>
<dbReference type="InterPro" id="IPR049227">
    <property type="entry name" value="DUF6824"/>
</dbReference>
<accession>A0ABD3PC50</accession>
<reference evidence="2 3" key="1">
    <citation type="journal article" date="2020" name="G3 (Bethesda)">
        <title>Improved Reference Genome for Cyclotella cryptica CCMP332, a Model for Cell Wall Morphogenesis, Salinity Adaptation, and Lipid Production in Diatoms (Bacillariophyta).</title>
        <authorList>
            <person name="Roberts W.R."/>
            <person name="Downey K.M."/>
            <person name="Ruck E.C."/>
            <person name="Traller J.C."/>
            <person name="Alverson A.J."/>
        </authorList>
    </citation>
    <scope>NUCLEOTIDE SEQUENCE [LARGE SCALE GENOMIC DNA]</scope>
    <source>
        <strain evidence="2 3">CCMP332</strain>
    </source>
</reference>
<dbReference type="EMBL" id="JABMIG020000211">
    <property type="protein sequence ID" value="KAL3785708.1"/>
    <property type="molecule type" value="Genomic_DNA"/>
</dbReference>
<comment type="caution">
    <text evidence="2">The sequence shown here is derived from an EMBL/GenBank/DDBJ whole genome shotgun (WGS) entry which is preliminary data.</text>
</comment>
<evidence type="ECO:0000313" key="3">
    <source>
        <dbReference type="Proteomes" id="UP001516023"/>
    </source>
</evidence>
<proteinExistence type="predicted"/>
<name>A0ABD3PC50_9STRA</name>
<organism evidence="2 3">
    <name type="scientific">Cyclotella cryptica</name>
    <dbReference type="NCBI Taxonomy" id="29204"/>
    <lineage>
        <taxon>Eukaryota</taxon>
        <taxon>Sar</taxon>
        <taxon>Stramenopiles</taxon>
        <taxon>Ochrophyta</taxon>
        <taxon>Bacillariophyta</taxon>
        <taxon>Coscinodiscophyceae</taxon>
        <taxon>Thalassiosirophycidae</taxon>
        <taxon>Stephanodiscales</taxon>
        <taxon>Stephanodiscaceae</taxon>
        <taxon>Cyclotella</taxon>
    </lineage>
</organism>
<gene>
    <name evidence="2" type="ORF">HJC23_008741</name>
</gene>
<dbReference type="AlphaFoldDB" id="A0ABD3PC50"/>
<keyword evidence="3" id="KW-1185">Reference proteome</keyword>